<name>D1NW94_9BIFI</name>
<organism evidence="1 2">
    <name type="scientific">Bifidobacterium gallicum DSM 20093 = LMG 11596</name>
    <dbReference type="NCBI Taxonomy" id="561180"/>
    <lineage>
        <taxon>Bacteria</taxon>
        <taxon>Bacillati</taxon>
        <taxon>Actinomycetota</taxon>
        <taxon>Actinomycetes</taxon>
        <taxon>Bifidobacteriales</taxon>
        <taxon>Bifidobacteriaceae</taxon>
        <taxon>Bifidobacterium</taxon>
    </lineage>
</organism>
<evidence type="ECO:0000313" key="2">
    <source>
        <dbReference type="Proteomes" id="UP000003656"/>
    </source>
</evidence>
<dbReference type="Proteomes" id="UP000003656">
    <property type="component" value="Unassembled WGS sequence"/>
</dbReference>
<accession>D1NW94</accession>
<dbReference type="EMBL" id="ABXB03000004">
    <property type="protein sequence ID" value="EFA22380.1"/>
    <property type="molecule type" value="Genomic_DNA"/>
</dbReference>
<proteinExistence type="predicted"/>
<evidence type="ECO:0000313" key="1">
    <source>
        <dbReference type="EMBL" id="EFA22380.1"/>
    </source>
</evidence>
<comment type="caution">
    <text evidence="1">The sequence shown here is derived from an EMBL/GenBank/DDBJ whole genome shotgun (WGS) entry which is preliminary data.</text>
</comment>
<dbReference type="AlphaFoldDB" id="D1NW94"/>
<gene>
    <name evidence="1" type="ORF">BIFGAL_04141</name>
</gene>
<sequence>MVSRITVSSFKLRIPAPAWSGKLRFGSWNCISSDQSGQRDYGLVFKVRLS</sequence>
<dbReference type="STRING" id="561180.BIFGAL_04141"/>
<protein>
    <submittedName>
        <fullName evidence="1">Uncharacterized protein</fullName>
    </submittedName>
</protein>
<reference evidence="1 2" key="1">
    <citation type="submission" date="2009-11" db="EMBL/GenBank/DDBJ databases">
        <authorList>
            <person name="Weinstock G."/>
            <person name="Sodergren E."/>
            <person name="Clifton S."/>
            <person name="Fulton L."/>
            <person name="Fulton B."/>
            <person name="Courtney L."/>
            <person name="Fronick C."/>
            <person name="Harrison M."/>
            <person name="Strong C."/>
            <person name="Farmer C."/>
            <person name="Delahaunty K."/>
            <person name="Markovic C."/>
            <person name="Hall O."/>
            <person name="Minx P."/>
            <person name="Tomlinson C."/>
            <person name="Mitreva M."/>
            <person name="Nelson J."/>
            <person name="Hou S."/>
            <person name="Wollam A."/>
            <person name="Pepin K.H."/>
            <person name="Johnson M."/>
            <person name="Bhonagiri V."/>
            <person name="Nash W.E."/>
            <person name="Warren W."/>
            <person name="Chinwalla A."/>
            <person name="Mardis E.R."/>
            <person name="Wilson R.K."/>
        </authorList>
    </citation>
    <scope>NUCLEOTIDE SEQUENCE [LARGE SCALE GENOMIC DNA]</scope>
    <source>
        <strain evidence="1 2">DSM 20093</strain>
    </source>
</reference>